<keyword evidence="2" id="KW-1185">Reference proteome</keyword>
<name>A0A3A3A3C8_9EURO</name>
<protein>
    <submittedName>
        <fullName evidence="1">Uncharacterized protein</fullName>
    </submittedName>
</protein>
<organism evidence="1 2">
    <name type="scientific">Aspergillus sclerotialis</name>
    <dbReference type="NCBI Taxonomy" id="2070753"/>
    <lineage>
        <taxon>Eukaryota</taxon>
        <taxon>Fungi</taxon>
        <taxon>Dikarya</taxon>
        <taxon>Ascomycota</taxon>
        <taxon>Pezizomycotina</taxon>
        <taxon>Eurotiomycetes</taxon>
        <taxon>Eurotiomycetidae</taxon>
        <taxon>Eurotiales</taxon>
        <taxon>Aspergillaceae</taxon>
        <taxon>Aspergillus</taxon>
        <taxon>Aspergillus subgen. Polypaecilum</taxon>
    </lineage>
</organism>
<dbReference type="Proteomes" id="UP000266188">
    <property type="component" value="Unassembled WGS sequence"/>
</dbReference>
<dbReference type="AlphaFoldDB" id="A0A3A3A3C8"/>
<comment type="caution">
    <text evidence="1">The sequence shown here is derived from an EMBL/GenBank/DDBJ whole genome shotgun (WGS) entry which is preliminary data.</text>
</comment>
<sequence>MSVSDTILLCQRSGDFIYKVASFEFYEGLQNMLYRQTSWPNEALSPRVKSPGAIATSSKVYTRYWRGLIADLVMAPRLKFCIASYRESLSKIELIMDETAALKTRIAELESAADDIGQHNEVMRQKINRNAGSSARGVGIWQKHTASNKFILNELDKEMVILCNHRRTLRMFPSAENQTHKCNEYKCSMAIGNTNGPKYKKDKICKCLENAGTWATPARNWATAQVEKVAFGTQSLHGSSVSIKATSQGPKPAAAHKLTIGVQTYTHTNITPCLWAGGLENFSLSDATAGTIANSFCIIAAWLPHQMQ</sequence>
<gene>
    <name evidence="1" type="ORF">PHISCL_03122</name>
</gene>
<proteinExistence type="predicted"/>
<dbReference type="EMBL" id="MVGC01000077">
    <property type="protein sequence ID" value="RJE24535.1"/>
    <property type="molecule type" value="Genomic_DNA"/>
</dbReference>
<evidence type="ECO:0000313" key="1">
    <source>
        <dbReference type="EMBL" id="RJE24535.1"/>
    </source>
</evidence>
<accession>A0A3A3A3C8</accession>
<evidence type="ECO:0000313" key="2">
    <source>
        <dbReference type="Proteomes" id="UP000266188"/>
    </source>
</evidence>
<reference evidence="2" key="1">
    <citation type="submission" date="2017-02" db="EMBL/GenBank/DDBJ databases">
        <authorList>
            <person name="Tafer H."/>
            <person name="Lopandic K."/>
        </authorList>
    </citation>
    <scope>NUCLEOTIDE SEQUENCE [LARGE SCALE GENOMIC DNA]</scope>
    <source>
        <strain evidence="2">CBS 366.77</strain>
    </source>
</reference>